<proteinExistence type="predicted"/>
<name>A0A8S5UAM1_9CAUD</name>
<feature type="coiled-coil region" evidence="1">
    <location>
        <begin position="63"/>
        <end position="107"/>
    </location>
</feature>
<organism evidence="2">
    <name type="scientific">Myoviridae sp. ctWPU11</name>
    <dbReference type="NCBI Taxonomy" id="2825118"/>
    <lineage>
        <taxon>Viruses</taxon>
        <taxon>Duplodnaviria</taxon>
        <taxon>Heunggongvirae</taxon>
        <taxon>Uroviricota</taxon>
        <taxon>Caudoviricetes</taxon>
    </lineage>
</organism>
<protein>
    <submittedName>
        <fullName evidence="2">Uncharacterized protein</fullName>
    </submittedName>
</protein>
<accession>A0A8S5UAM1</accession>
<keyword evidence="1" id="KW-0175">Coiled coil</keyword>
<reference evidence="2" key="1">
    <citation type="journal article" date="2021" name="Proc. Natl. Acad. Sci. U.S.A.">
        <title>A Catalog of Tens of Thousands of Viruses from Human Metagenomes Reveals Hidden Associations with Chronic Diseases.</title>
        <authorList>
            <person name="Tisza M.J."/>
            <person name="Buck C.B."/>
        </authorList>
    </citation>
    <scope>NUCLEOTIDE SEQUENCE</scope>
    <source>
        <strain evidence="2">CtWPU11</strain>
    </source>
</reference>
<evidence type="ECO:0000256" key="1">
    <source>
        <dbReference type="SAM" id="Coils"/>
    </source>
</evidence>
<sequence>MTTAHEIPCYPVPHYPGYCINRRGQVFGPRGMLKINENYSCTLYRKRHPKLLYVGEIMALVGLLRSESTVEELEDQARKLAILQEENAALHQELEETRTSLQRARKINSHFMARDKRERRKARVSEADMAAPDAEMLPEFFGWPNDMKR</sequence>
<evidence type="ECO:0000313" key="2">
    <source>
        <dbReference type="EMBL" id="DAF91406.1"/>
    </source>
</evidence>
<dbReference type="EMBL" id="BK016053">
    <property type="protein sequence ID" value="DAF91406.1"/>
    <property type="molecule type" value="Genomic_DNA"/>
</dbReference>